<protein>
    <submittedName>
        <fullName evidence="3">Alpha/beta hydrolase</fullName>
    </submittedName>
</protein>
<dbReference type="SUPFAM" id="SSF53474">
    <property type="entry name" value="alpha/beta-Hydrolases"/>
    <property type="match status" value="1"/>
</dbReference>
<keyword evidence="1 3" id="KW-0378">Hydrolase</keyword>
<evidence type="ECO:0000313" key="3">
    <source>
        <dbReference type="EMBL" id="MBD8507250.1"/>
    </source>
</evidence>
<dbReference type="EMBL" id="JACYWE010000007">
    <property type="protein sequence ID" value="MBD8507250.1"/>
    <property type="molecule type" value="Genomic_DNA"/>
</dbReference>
<dbReference type="PRINTS" id="PR00412">
    <property type="entry name" value="EPOXHYDRLASE"/>
</dbReference>
<dbReference type="AlphaFoldDB" id="A0A927JDN8"/>
<comment type="caution">
    <text evidence="3">The sequence shown here is derived from an EMBL/GenBank/DDBJ whole genome shotgun (WGS) entry which is preliminary data.</text>
</comment>
<dbReference type="PRINTS" id="PR00111">
    <property type="entry name" value="ABHYDROLASE"/>
</dbReference>
<evidence type="ECO:0000313" key="4">
    <source>
        <dbReference type="Proteomes" id="UP000642993"/>
    </source>
</evidence>
<feature type="domain" description="AB hydrolase-1" evidence="2">
    <location>
        <begin position="40"/>
        <end position="296"/>
    </location>
</feature>
<organism evidence="3 4">
    <name type="scientific">Lolliginicoccus lacisalsi</name>
    <dbReference type="NCBI Taxonomy" id="2742202"/>
    <lineage>
        <taxon>Bacteria</taxon>
        <taxon>Bacillati</taxon>
        <taxon>Actinomycetota</taxon>
        <taxon>Actinomycetes</taxon>
        <taxon>Mycobacteriales</taxon>
        <taxon>Hoyosellaceae</taxon>
        <taxon>Lolliginicoccus</taxon>
    </lineage>
</organism>
<evidence type="ECO:0000256" key="1">
    <source>
        <dbReference type="ARBA" id="ARBA00022801"/>
    </source>
</evidence>
<dbReference type="RefSeq" id="WP_192039700.1">
    <property type="nucleotide sequence ID" value="NZ_JACYWE010000007.1"/>
</dbReference>
<sequence>MVAPDPSRVRLEGPWTHRDVHANGIRFHVAEAGPTGPDVPTVLLLHGFGEFWWTWRNQLRALADAGIRAIAVDLRGYGDTDKPPRGYDGWTLAGDTAGLVRALGLQDAIIVGHAEGGLVCWATAALHPRQVRAIAVIGSPHPMSVKRAALRDSRQRIALTRALLPFQVPWLPERRLVRDDGAYVEEMLRQRGGVAWVRSEDFAEVARNARMAVQIPGAAHCALEYHRWAFRSQFRSEGRRFFRSMRPALSLPVLQIHGGADPFILAGSLYRDKTWAPSRELHIVYGVGHFAHEEAPEMVSSRLIEFVRAHSGPGSHAGSGAHGTER</sequence>
<dbReference type="InterPro" id="IPR000073">
    <property type="entry name" value="AB_hydrolase_1"/>
</dbReference>
<gene>
    <name evidence="3" type="ORF">HT102_12220</name>
</gene>
<dbReference type="InterPro" id="IPR029058">
    <property type="entry name" value="AB_hydrolase_fold"/>
</dbReference>
<dbReference type="PANTHER" id="PTHR43329">
    <property type="entry name" value="EPOXIDE HYDROLASE"/>
    <property type="match status" value="1"/>
</dbReference>
<name>A0A927JDN8_9ACTN</name>
<keyword evidence="4" id="KW-1185">Reference proteome</keyword>
<reference evidence="3" key="1">
    <citation type="submission" date="2020-09" db="EMBL/GenBank/DDBJ databases">
        <title>Hoyosella lacisalsi sp. nov., a halotolerant actinobacterium isolated from soil of Lake Gudzhirganskoe.</title>
        <authorList>
            <person name="Yang Q."/>
            <person name="Guo P.Y."/>
            <person name="Liu S.W."/>
            <person name="Li F.N."/>
            <person name="Sun C.H."/>
        </authorList>
    </citation>
    <scope>NUCLEOTIDE SEQUENCE</scope>
    <source>
        <strain evidence="3">G463</strain>
    </source>
</reference>
<evidence type="ECO:0000259" key="2">
    <source>
        <dbReference type="Pfam" id="PF00561"/>
    </source>
</evidence>
<dbReference type="InterPro" id="IPR000639">
    <property type="entry name" value="Epox_hydrolase-like"/>
</dbReference>
<dbReference type="Pfam" id="PF00561">
    <property type="entry name" value="Abhydrolase_1"/>
    <property type="match status" value="1"/>
</dbReference>
<dbReference type="Gene3D" id="3.40.50.1820">
    <property type="entry name" value="alpha/beta hydrolase"/>
    <property type="match status" value="1"/>
</dbReference>
<dbReference type="Proteomes" id="UP000642993">
    <property type="component" value="Unassembled WGS sequence"/>
</dbReference>
<proteinExistence type="predicted"/>
<accession>A0A927JDN8</accession>
<dbReference type="GO" id="GO:0016787">
    <property type="term" value="F:hydrolase activity"/>
    <property type="evidence" value="ECO:0007669"/>
    <property type="project" value="UniProtKB-KW"/>
</dbReference>